<dbReference type="Proteomes" id="UP000031668">
    <property type="component" value="Unassembled WGS sequence"/>
</dbReference>
<name>A0A0C2MWW9_THEKT</name>
<evidence type="ECO:0000256" key="1">
    <source>
        <dbReference type="SAM" id="SignalP"/>
    </source>
</evidence>
<sequence>MLWFHILSSFVIVLCQDDFAAMEEFFASEPKPEDYTHTSKISIHNININIRLYFEINFNYQTGDQIHLESNPDMEVISSDSGITIKLDDTDRNSGFDFHCKSSDEGISITFSQCNITYYDGVITKSKSLGCEFRFKKYIKYYFVSINFKIKHKNTEKDPMELQLNNVSLEFEGYNQTSVFSGHKIDAYYEETGLINICDYHDGNRKRVDSIFLMTQNLIQTELLNAIISCKI</sequence>
<accession>A0A0C2MWW9</accession>
<keyword evidence="3" id="KW-1185">Reference proteome</keyword>
<reference evidence="2 3" key="1">
    <citation type="journal article" date="2014" name="Genome Biol. Evol.">
        <title>The genome of the myxosporean Thelohanellus kitauei shows adaptations to nutrient acquisition within its fish host.</title>
        <authorList>
            <person name="Yang Y."/>
            <person name="Xiong J."/>
            <person name="Zhou Z."/>
            <person name="Huo F."/>
            <person name="Miao W."/>
            <person name="Ran C."/>
            <person name="Liu Y."/>
            <person name="Zhang J."/>
            <person name="Feng J."/>
            <person name="Wang M."/>
            <person name="Wang M."/>
            <person name="Wang L."/>
            <person name="Yao B."/>
        </authorList>
    </citation>
    <scope>NUCLEOTIDE SEQUENCE [LARGE SCALE GENOMIC DNA]</scope>
    <source>
        <strain evidence="2">Wuqing</strain>
    </source>
</reference>
<feature type="signal peptide" evidence="1">
    <location>
        <begin position="1"/>
        <end position="15"/>
    </location>
</feature>
<gene>
    <name evidence="2" type="ORF">RF11_14085</name>
</gene>
<keyword evidence="1" id="KW-0732">Signal</keyword>
<evidence type="ECO:0000313" key="2">
    <source>
        <dbReference type="EMBL" id="KII68630.1"/>
    </source>
</evidence>
<feature type="chain" id="PRO_5012881476" evidence="1">
    <location>
        <begin position="16"/>
        <end position="232"/>
    </location>
</feature>
<protein>
    <submittedName>
        <fullName evidence="2">Uncharacterized protein</fullName>
    </submittedName>
</protein>
<dbReference type="AlphaFoldDB" id="A0A0C2MWW9"/>
<proteinExistence type="predicted"/>
<evidence type="ECO:0000313" key="3">
    <source>
        <dbReference type="Proteomes" id="UP000031668"/>
    </source>
</evidence>
<comment type="caution">
    <text evidence="2">The sequence shown here is derived from an EMBL/GenBank/DDBJ whole genome shotgun (WGS) entry which is preliminary data.</text>
</comment>
<dbReference type="EMBL" id="JWZT01002755">
    <property type="protein sequence ID" value="KII68630.1"/>
    <property type="molecule type" value="Genomic_DNA"/>
</dbReference>
<organism evidence="2 3">
    <name type="scientific">Thelohanellus kitauei</name>
    <name type="common">Myxosporean</name>
    <dbReference type="NCBI Taxonomy" id="669202"/>
    <lineage>
        <taxon>Eukaryota</taxon>
        <taxon>Metazoa</taxon>
        <taxon>Cnidaria</taxon>
        <taxon>Myxozoa</taxon>
        <taxon>Myxosporea</taxon>
        <taxon>Bivalvulida</taxon>
        <taxon>Platysporina</taxon>
        <taxon>Myxobolidae</taxon>
        <taxon>Thelohanellus</taxon>
    </lineage>
</organism>